<dbReference type="Proteomes" id="UP000887579">
    <property type="component" value="Unplaced"/>
</dbReference>
<proteinExistence type="predicted"/>
<accession>A0AC34F628</accession>
<evidence type="ECO:0000313" key="1">
    <source>
        <dbReference type="Proteomes" id="UP000887579"/>
    </source>
</evidence>
<name>A0AC34F628_9BILA</name>
<protein>
    <submittedName>
        <fullName evidence="2">Uncharacterized protein</fullName>
    </submittedName>
</protein>
<reference evidence="2" key="1">
    <citation type="submission" date="2022-11" db="UniProtKB">
        <authorList>
            <consortium name="WormBaseParasite"/>
        </authorList>
    </citation>
    <scope>IDENTIFICATION</scope>
</reference>
<evidence type="ECO:0000313" key="2">
    <source>
        <dbReference type="WBParaSite" id="ES5_v2.g12541.t1"/>
    </source>
</evidence>
<sequence>MSAPRGILSSHGSTPNNNGFGNVTFDPSTADNARTANPPSTPPPDPSKISAPVVDCHIKDEVELLRAGVMNVHGTHVKPQGEQK</sequence>
<dbReference type="WBParaSite" id="ES5_v2.g12541.t1">
    <property type="protein sequence ID" value="ES5_v2.g12541.t1"/>
    <property type="gene ID" value="ES5_v2.g12541"/>
</dbReference>
<organism evidence="1 2">
    <name type="scientific">Panagrolaimus sp. ES5</name>
    <dbReference type="NCBI Taxonomy" id="591445"/>
    <lineage>
        <taxon>Eukaryota</taxon>
        <taxon>Metazoa</taxon>
        <taxon>Ecdysozoa</taxon>
        <taxon>Nematoda</taxon>
        <taxon>Chromadorea</taxon>
        <taxon>Rhabditida</taxon>
        <taxon>Tylenchina</taxon>
        <taxon>Panagrolaimomorpha</taxon>
        <taxon>Panagrolaimoidea</taxon>
        <taxon>Panagrolaimidae</taxon>
        <taxon>Panagrolaimus</taxon>
    </lineage>
</organism>